<dbReference type="PIRSF" id="PIRSF004749">
    <property type="entry name" value="Pep_def"/>
    <property type="match status" value="1"/>
</dbReference>
<dbReference type="GO" id="GO:0046872">
    <property type="term" value="F:metal ion binding"/>
    <property type="evidence" value="ECO:0007669"/>
    <property type="project" value="UniProtKB-KW"/>
</dbReference>
<comment type="cofactor">
    <cofactor evidence="2">
        <name>Fe(2+)</name>
        <dbReference type="ChEBI" id="CHEBI:29033"/>
    </cofactor>
    <text evidence="2">Binds 1 Fe(2+) ion.</text>
</comment>
<feature type="active site" evidence="2">
    <location>
        <position position="131"/>
    </location>
</feature>
<comment type="similarity">
    <text evidence="1 2">Belongs to the polypeptide deformylase family.</text>
</comment>
<dbReference type="Gene3D" id="3.90.45.10">
    <property type="entry name" value="Peptide deformylase"/>
    <property type="match status" value="1"/>
</dbReference>
<evidence type="ECO:0000313" key="3">
    <source>
        <dbReference type="EMBL" id="PIW66601.1"/>
    </source>
</evidence>
<dbReference type="EC" id="3.5.1.88" evidence="2"/>
<dbReference type="PANTHER" id="PTHR10458">
    <property type="entry name" value="PEPTIDE DEFORMYLASE"/>
    <property type="match status" value="1"/>
</dbReference>
<keyword evidence="2" id="KW-0378">Hydrolase</keyword>
<dbReference type="PANTHER" id="PTHR10458:SF22">
    <property type="entry name" value="PEPTIDE DEFORMYLASE"/>
    <property type="match status" value="1"/>
</dbReference>
<reference evidence="3 4" key="1">
    <citation type="submission" date="2017-09" db="EMBL/GenBank/DDBJ databases">
        <title>Depth-based differentiation of microbial function through sediment-hosted aquifers and enrichment of novel symbionts in the deep terrestrial subsurface.</title>
        <authorList>
            <person name="Probst A.J."/>
            <person name="Ladd B."/>
            <person name="Jarett J.K."/>
            <person name="Geller-Mcgrath D.E."/>
            <person name="Sieber C.M."/>
            <person name="Emerson J.B."/>
            <person name="Anantharaman K."/>
            <person name="Thomas B.C."/>
            <person name="Malmstrom R."/>
            <person name="Stieglmeier M."/>
            <person name="Klingl A."/>
            <person name="Woyke T."/>
            <person name="Ryan C.M."/>
            <person name="Banfield J.F."/>
        </authorList>
    </citation>
    <scope>NUCLEOTIDE SEQUENCE [LARGE SCALE GENOMIC DNA]</scope>
    <source>
        <strain evidence="3">CG12_big_fil_rev_8_21_14_0_65_43_15</strain>
    </source>
</reference>
<comment type="catalytic activity">
    <reaction evidence="2">
        <text>N-terminal N-formyl-L-methionyl-[peptide] + H2O = N-terminal L-methionyl-[peptide] + formate</text>
        <dbReference type="Rhea" id="RHEA:24420"/>
        <dbReference type="Rhea" id="RHEA-COMP:10639"/>
        <dbReference type="Rhea" id="RHEA-COMP:10640"/>
        <dbReference type="ChEBI" id="CHEBI:15377"/>
        <dbReference type="ChEBI" id="CHEBI:15740"/>
        <dbReference type="ChEBI" id="CHEBI:49298"/>
        <dbReference type="ChEBI" id="CHEBI:64731"/>
        <dbReference type="EC" id="3.5.1.88"/>
    </reaction>
</comment>
<dbReference type="GO" id="GO:0042586">
    <property type="term" value="F:peptide deformylase activity"/>
    <property type="evidence" value="ECO:0007669"/>
    <property type="project" value="UniProtKB-UniRule"/>
</dbReference>
<dbReference type="PRINTS" id="PR01576">
    <property type="entry name" value="PDEFORMYLASE"/>
</dbReference>
<organism evidence="3 4">
    <name type="scientific">Candidatus Taenaricola geysiri</name>
    <dbReference type="NCBI Taxonomy" id="1974752"/>
    <lineage>
        <taxon>Bacteria</taxon>
        <taxon>Pseudomonadati</taxon>
        <taxon>Candidatus Omnitrophota</taxon>
        <taxon>Candidatus Taenaricola</taxon>
    </lineage>
</organism>
<dbReference type="InterPro" id="IPR023635">
    <property type="entry name" value="Peptide_deformylase"/>
</dbReference>
<dbReference type="CDD" id="cd00487">
    <property type="entry name" value="Pep_deformylase"/>
    <property type="match status" value="1"/>
</dbReference>
<evidence type="ECO:0000256" key="2">
    <source>
        <dbReference type="HAMAP-Rule" id="MF_00163"/>
    </source>
</evidence>
<evidence type="ECO:0000313" key="4">
    <source>
        <dbReference type="Proteomes" id="UP000231267"/>
    </source>
</evidence>
<dbReference type="GO" id="GO:0006412">
    <property type="term" value="P:translation"/>
    <property type="evidence" value="ECO:0007669"/>
    <property type="project" value="UniProtKB-UniRule"/>
</dbReference>
<keyword evidence="2" id="KW-0479">Metal-binding</keyword>
<feature type="binding site" evidence="2">
    <location>
        <position position="88"/>
    </location>
    <ligand>
        <name>Fe cation</name>
        <dbReference type="ChEBI" id="CHEBI:24875"/>
    </ligand>
</feature>
<dbReference type="HAMAP" id="MF_00163">
    <property type="entry name" value="Pep_deformylase"/>
    <property type="match status" value="1"/>
</dbReference>
<dbReference type="Proteomes" id="UP000231267">
    <property type="component" value="Unassembled WGS sequence"/>
</dbReference>
<name>A0A2J0LFI1_9BACT</name>
<proteinExistence type="inferred from homology"/>
<feature type="binding site" evidence="2">
    <location>
        <position position="134"/>
    </location>
    <ligand>
        <name>Fe cation</name>
        <dbReference type="ChEBI" id="CHEBI:24875"/>
    </ligand>
</feature>
<comment type="caution">
    <text evidence="3">The sequence shown here is derived from an EMBL/GenBank/DDBJ whole genome shotgun (WGS) entry which is preliminary data.</text>
</comment>
<gene>
    <name evidence="2 3" type="primary">def</name>
    <name evidence="3" type="ORF">COW11_02460</name>
</gene>
<dbReference type="InterPro" id="IPR036821">
    <property type="entry name" value="Peptide_deformylase_sf"/>
</dbReference>
<comment type="function">
    <text evidence="2">Removes the formyl group from the N-terminal Met of newly synthesized proteins. Requires at least a dipeptide for an efficient rate of reaction. N-terminal L-methionine is a prerequisite for activity but the enzyme has broad specificity at other positions.</text>
</comment>
<dbReference type="Pfam" id="PF01327">
    <property type="entry name" value="Pep_deformylase"/>
    <property type="match status" value="1"/>
</dbReference>
<dbReference type="AlphaFoldDB" id="A0A2J0LFI1"/>
<feature type="binding site" evidence="2">
    <location>
        <position position="130"/>
    </location>
    <ligand>
        <name>Fe cation</name>
        <dbReference type="ChEBI" id="CHEBI:24875"/>
    </ligand>
</feature>
<dbReference type="NCBIfam" id="TIGR00079">
    <property type="entry name" value="pept_deformyl"/>
    <property type="match status" value="1"/>
</dbReference>
<sequence>MPTLKIRVYPDPILKKKTSFVAGITDDEKKLFEDMAKTMYVAGGVGLAANQVGVSKQIMVLDVGRGLLKLANPKILKASCKKSGEEGCLSFPEISVKIKRPEKVVIEAMNHEGAKVKIEADGLFARALQHEMDHLAGVVIIDKIGIRQKFLIAGKLRKLKKK</sequence>
<keyword evidence="2" id="KW-0648">Protein biosynthesis</keyword>
<dbReference type="SUPFAM" id="SSF56420">
    <property type="entry name" value="Peptide deformylase"/>
    <property type="match status" value="1"/>
</dbReference>
<keyword evidence="2" id="KW-0408">Iron</keyword>
<accession>A0A2J0LFI1</accession>
<dbReference type="EMBL" id="PFGP01000053">
    <property type="protein sequence ID" value="PIW66601.1"/>
    <property type="molecule type" value="Genomic_DNA"/>
</dbReference>
<evidence type="ECO:0000256" key="1">
    <source>
        <dbReference type="ARBA" id="ARBA00010759"/>
    </source>
</evidence>
<protein>
    <recommendedName>
        <fullName evidence="2">Peptide deformylase</fullName>
        <shortName evidence="2">PDF</shortName>
        <ecNumber evidence="2">3.5.1.88</ecNumber>
    </recommendedName>
    <alternativeName>
        <fullName evidence="2">Polypeptide deformylase</fullName>
    </alternativeName>
</protein>
<dbReference type="NCBIfam" id="NF001159">
    <property type="entry name" value="PRK00150.1-3"/>
    <property type="match status" value="1"/>
</dbReference>